<dbReference type="OrthoDB" id="10419938at2759"/>
<evidence type="ECO:0000313" key="2">
    <source>
        <dbReference type="Proteomes" id="UP000308267"/>
    </source>
</evidence>
<proteinExistence type="predicted"/>
<reference evidence="1 2" key="1">
    <citation type="journal article" date="2019" name="BMC Genomics">
        <title>New insights from Opisthorchis felineus genome: update on genomics of the epidemiologically important liver flukes.</title>
        <authorList>
            <person name="Ershov N.I."/>
            <person name="Mordvinov V.A."/>
            <person name="Prokhortchouk E.B."/>
            <person name="Pakharukova M.Y."/>
            <person name="Gunbin K.V."/>
            <person name="Ustyantsev K."/>
            <person name="Genaev M.A."/>
            <person name="Blinov A.G."/>
            <person name="Mazur A."/>
            <person name="Boulygina E."/>
            <person name="Tsygankova S."/>
            <person name="Khrameeva E."/>
            <person name="Chekanov N."/>
            <person name="Fan G."/>
            <person name="Xiao A."/>
            <person name="Zhang H."/>
            <person name="Xu X."/>
            <person name="Yang H."/>
            <person name="Solovyev V."/>
            <person name="Lee S.M."/>
            <person name="Liu X."/>
            <person name="Afonnikov D.A."/>
            <person name="Skryabin K.G."/>
        </authorList>
    </citation>
    <scope>NUCLEOTIDE SEQUENCE [LARGE SCALE GENOMIC DNA]</scope>
    <source>
        <strain evidence="1">AK-0245</strain>
        <tissue evidence="1">Whole organism</tissue>
    </source>
</reference>
<comment type="caution">
    <text evidence="1">The sequence shown here is derived from an EMBL/GenBank/DDBJ whole genome shotgun (WGS) entry which is preliminary data.</text>
</comment>
<protein>
    <submittedName>
        <fullName evidence="1">Uncharacterized protein</fullName>
    </submittedName>
</protein>
<name>A0A4S2L5E6_OPIFE</name>
<gene>
    <name evidence="1" type="ORF">CRM22_009806</name>
</gene>
<dbReference type="EMBL" id="SJOL01009386">
    <property type="protein sequence ID" value="TGZ57900.1"/>
    <property type="molecule type" value="Genomic_DNA"/>
</dbReference>
<organism evidence="1 2">
    <name type="scientific">Opisthorchis felineus</name>
    <dbReference type="NCBI Taxonomy" id="147828"/>
    <lineage>
        <taxon>Eukaryota</taxon>
        <taxon>Metazoa</taxon>
        <taxon>Spiralia</taxon>
        <taxon>Lophotrochozoa</taxon>
        <taxon>Platyhelminthes</taxon>
        <taxon>Trematoda</taxon>
        <taxon>Digenea</taxon>
        <taxon>Opisthorchiida</taxon>
        <taxon>Opisthorchiata</taxon>
        <taxon>Opisthorchiidae</taxon>
        <taxon>Opisthorchis</taxon>
    </lineage>
</organism>
<keyword evidence="2" id="KW-1185">Reference proteome</keyword>
<evidence type="ECO:0000313" key="1">
    <source>
        <dbReference type="EMBL" id="TGZ57900.1"/>
    </source>
</evidence>
<accession>A0A4S2L5E6</accession>
<sequence>MDALSSVLKPLRGNIDCNLSQLCLFLGRRVILENELVKLDDFIIPRTNLEDSESRKNCKKKQRTEGVEQLVSKILSSTLQKSRAYIPGTSKRHLSGPYEKYAKQFRDFCRSLLDRYLVQVEVKYLVSVPLWTNVLLCYVLYAWNPRFWCT</sequence>
<dbReference type="AlphaFoldDB" id="A0A4S2L5E6"/>
<dbReference type="Proteomes" id="UP000308267">
    <property type="component" value="Unassembled WGS sequence"/>
</dbReference>